<evidence type="ECO:0000256" key="2">
    <source>
        <dbReference type="ARBA" id="ARBA00022803"/>
    </source>
</evidence>
<evidence type="ECO:0008006" key="6">
    <source>
        <dbReference type="Google" id="ProtNLM"/>
    </source>
</evidence>
<dbReference type="InterPro" id="IPR011990">
    <property type="entry name" value="TPR-like_helical_dom_sf"/>
</dbReference>
<dbReference type="OrthoDB" id="9766710at2"/>
<keyword evidence="2" id="KW-0802">TPR repeat</keyword>
<evidence type="ECO:0000313" key="4">
    <source>
        <dbReference type="EMBL" id="AVO40500.1"/>
    </source>
</evidence>
<protein>
    <recommendedName>
        <fullName evidence="6">Tetratricopeptide repeat protein</fullName>
    </recommendedName>
</protein>
<evidence type="ECO:0000256" key="1">
    <source>
        <dbReference type="ARBA" id="ARBA00022737"/>
    </source>
</evidence>
<dbReference type="KEGG" id="simp:C6571_03680"/>
<dbReference type="EMBL" id="CP027669">
    <property type="protein sequence ID" value="AVO40500.1"/>
    <property type="molecule type" value="Genomic_DNA"/>
</dbReference>
<proteinExistence type="predicted"/>
<feature type="chain" id="PRO_5015726331" description="Tetratricopeptide repeat protein" evidence="3">
    <location>
        <begin position="28"/>
        <end position="593"/>
    </location>
</feature>
<sequence length="593" mass="64725">MDYYGPMLFSPRLLAAPLLALSLTAGAVQSQSVAPVASPPEATASPQPQRSAELDAELFYEIFLGELSVRAGDPGAGYALMLEAARRSRDEALFQRAADIALQSRSAEAALSSVRAWEATWPASHQAQRYLLQILLALNRTAETAVPLRKYLDTANPQARQTLILSLPLLYRRASDKALASSVVSEALSTYYTDPALAPAARISTGRMQLLSGDNAAAMASAQQAFALDPAADDAALFALDLLEAKVVGADDLVQKAFSTPRPPQLQMTYARVLLELQRYSLALAQLEAVTQAHPELAQPWLARAALQVQNGELDGAEASLVRYAKASADAPDSPDQRAGTAQTYMLQSEIAEKRGKLDEAQKWLERIDDASTRFDVQVRRASLLARQGRLAHARALIQSLPAPTPEAEQRKQAAEVQLLRETGHYVDAFALQSELVKQSPDNADLIYDQAMLAEKTGDLDTMERLLRKLIAAKPDYHHAYNALGYSFADRGIHLNEARKLIETALRLAPGDPFITDSLGWVEFRAGNSARALELLASAFAVRKDADIAAHYGEVLWTAGERERALVIWREGLRSNADNETLRETLKRLGVQP</sequence>
<gene>
    <name evidence="4" type="ORF">C6571_03680</name>
</gene>
<accession>A0A2S0MX81</accession>
<feature type="signal peptide" evidence="3">
    <location>
        <begin position="1"/>
        <end position="27"/>
    </location>
</feature>
<organism evidence="4 5">
    <name type="scientific">Simplicispira suum</name>
    <dbReference type="NCBI Taxonomy" id="2109915"/>
    <lineage>
        <taxon>Bacteria</taxon>
        <taxon>Pseudomonadati</taxon>
        <taxon>Pseudomonadota</taxon>
        <taxon>Betaproteobacteria</taxon>
        <taxon>Burkholderiales</taxon>
        <taxon>Comamonadaceae</taxon>
        <taxon>Simplicispira</taxon>
    </lineage>
</organism>
<dbReference type="SUPFAM" id="SSF48452">
    <property type="entry name" value="TPR-like"/>
    <property type="match status" value="2"/>
</dbReference>
<dbReference type="PANTHER" id="PTHR44227">
    <property type="match status" value="1"/>
</dbReference>
<evidence type="ECO:0000256" key="3">
    <source>
        <dbReference type="SAM" id="SignalP"/>
    </source>
</evidence>
<keyword evidence="5" id="KW-1185">Reference proteome</keyword>
<keyword evidence="3" id="KW-0732">Signal</keyword>
<dbReference type="InterPro" id="IPR052346">
    <property type="entry name" value="O-mannosyl-transferase_TMTC"/>
</dbReference>
<dbReference type="Proteomes" id="UP000239326">
    <property type="component" value="Chromosome"/>
</dbReference>
<evidence type="ECO:0000313" key="5">
    <source>
        <dbReference type="Proteomes" id="UP000239326"/>
    </source>
</evidence>
<dbReference type="PANTHER" id="PTHR44227:SF3">
    <property type="entry name" value="PROTEIN O-MANNOSYL-TRANSFERASE TMTC4"/>
    <property type="match status" value="1"/>
</dbReference>
<dbReference type="Gene3D" id="1.25.40.10">
    <property type="entry name" value="Tetratricopeptide repeat domain"/>
    <property type="match status" value="2"/>
</dbReference>
<dbReference type="AlphaFoldDB" id="A0A2S0MX81"/>
<dbReference type="Pfam" id="PF13432">
    <property type="entry name" value="TPR_16"/>
    <property type="match status" value="2"/>
</dbReference>
<name>A0A2S0MX81_9BURK</name>
<keyword evidence="1" id="KW-0677">Repeat</keyword>
<reference evidence="4 5" key="1">
    <citation type="submission" date="2018-03" db="EMBL/GenBank/DDBJ databases">
        <title>Genome sequencing of Simplicispira sp.</title>
        <authorList>
            <person name="Kim S.-J."/>
            <person name="Heo J."/>
            <person name="Kwon S.-W."/>
        </authorList>
    </citation>
    <scope>NUCLEOTIDE SEQUENCE [LARGE SCALE GENOMIC DNA]</scope>
    <source>
        <strain evidence="4 5">SC1-8</strain>
    </source>
</reference>